<evidence type="ECO:0000313" key="2">
    <source>
        <dbReference type="Proteomes" id="UP001144204"/>
    </source>
</evidence>
<dbReference type="InterPro" id="IPR036610">
    <property type="entry name" value="PEBP-like_sf"/>
</dbReference>
<evidence type="ECO:0000313" key="1">
    <source>
        <dbReference type="EMBL" id="GLB46424.1"/>
    </source>
</evidence>
<evidence type="ECO:0008006" key="3">
    <source>
        <dbReference type="Google" id="ProtNLM"/>
    </source>
</evidence>
<dbReference type="Gene3D" id="3.90.280.10">
    <property type="entry name" value="PEBP-like"/>
    <property type="match status" value="1"/>
</dbReference>
<dbReference type="SUPFAM" id="SSF49777">
    <property type="entry name" value="PEBP-like"/>
    <property type="match status" value="1"/>
</dbReference>
<dbReference type="AlphaFoldDB" id="A0A9W6B1J7"/>
<dbReference type="Pfam" id="PF01161">
    <property type="entry name" value="PBP"/>
    <property type="match status" value="1"/>
</dbReference>
<dbReference type="InterPro" id="IPR005247">
    <property type="entry name" value="YbhB_YbcL/LppC-like"/>
</dbReference>
<dbReference type="Proteomes" id="UP001144204">
    <property type="component" value="Unassembled WGS sequence"/>
</dbReference>
<reference evidence="1" key="1">
    <citation type="submission" date="2022-07" db="EMBL/GenBank/DDBJ databases">
        <authorList>
            <person name="Kouya T."/>
            <person name="Ishiyama Y."/>
        </authorList>
    </citation>
    <scope>NUCLEOTIDE SEQUENCE</scope>
    <source>
        <strain evidence="1">WR16-4</strain>
    </source>
</reference>
<accession>A0A9W6B1J7</accession>
<dbReference type="EMBL" id="BRPL01000002">
    <property type="protein sequence ID" value="GLB46424.1"/>
    <property type="molecule type" value="Genomic_DNA"/>
</dbReference>
<dbReference type="PANTHER" id="PTHR30289">
    <property type="entry name" value="UNCHARACTERIZED PROTEIN YBCL-RELATED"/>
    <property type="match status" value="1"/>
</dbReference>
<dbReference type="RefSeq" id="WP_286135885.1">
    <property type="nucleotide sequence ID" value="NZ_BRPL01000002.1"/>
</dbReference>
<dbReference type="InterPro" id="IPR008914">
    <property type="entry name" value="PEBP"/>
</dbReference>
<gene>
    <name evidence="1" type="ORF">WR164_04030</name>
</gene>
<dbReference type="CDD" id="cd00865">
    <property type="entry name" value="PEBP_bact_arch"/>
    <property type="match status" value="1"/>
</dbReference>
<proteinExistence type="predicted"/>
<protein>
    <recommendedName>
        <fullName evidence="3">YbhB/YbcL family Raf kinase inhibitor-like protein</fullName>
    </recommendedName>
</protein>
<reference evidence="1" key="2">
    <citation type="journal article" date="2023" name="PLoS ONE">
        <title>Philodulcilactobacillus myokoensis gen. nov., sp. nov., a fructophilic, acidophilic, and agar-phobic lactic acid bacterium isolated from fermented vegetable extracts.</title>
        <authorList>
            <person name="Kouya T."/>
            <person name="Ishiyama Y."/>
            <person name="Ohashi S."/>
            <person name="Kumakubo R."/>
            <person name="Yamazaki T."/>
            <person name="Otaki T."/>
        </authorList>
    </citation>
    <scope>NUCLEOTIDE SEQUENCE</scope>
    <source>
        <strain evidence="1">WR16-4</strain>
    </source>
</reference>
<organism evidence="1 2">
    <name type="scientific">Philodulcilactobacillus myokoensis</name>
    <dbReference type="NCBI Taxonomy" id="2929573"/>
    <lineage>
        <taxon>Bacteria</taxon>
        <taxon>Bacillati</taxon>
        <taxon>Bacillota</taxon>
        <taxon>Bacilli</taxon>
        <taxon>Lactobacillales</taxon>
        <taxon>Lactobacillaceae</taxon>
        <taxon>Philodulcilactobacillus</taxon>
    </lineage>
</organism>
<dbReference type="NCBIfam" id="TIGR00481">
    <property type="entry name" value="YbhB/YbcL family Raf kinase inhibitor-like protein"/>
    <property type="match status" value="1"/>
</dbReference>
<dbReference type="PANTHER" id="PTHR30289:SF1">
    <property type="entry name" value="PEBP (PHOSPHATIDYLETHANOLAMINE-BINDING PROTEIN) FAMILY PROTEIN"/>
    <property type="match status" value="1"/>
</dbReference>
<sequence>MKIEVPLDHGYIADKYSKGSTSEQQINHQPFISFPVKISGVPENAKSLALSLVDFDSIPVVGMVFVHWVAANIDPQTTLIPENDSQKGTIQMTHGNNSLAGPVAGPLDPKISQHYAGPTPPDKPHDYTLKVYALDDKLPLKDGFWLNEMMHAMKGHVLSTAKFIVPAKN</sequence>
<keyword evidence="2" id="KW-1185">Reference proteome</keyword>
<name>A0A9W6B1J7_9LACO</name>
<comment type="caution">
    <text evidence="1">The sequence shown here is derived from an EMBL/GenBank/DDBJ whole genome shotgun (WGS) entry which is preliminary data.</text>
</comment>